<dbReference type="Gene3D" id="1.10.8.870">
    <property type="entry name" value="Alpha-glycerophosphate oxidase, cap domain"/>
    <property type="match status" value="1"/>
</dbReference>
<dbReference type="InterPro" id="IPR000447">
    <property type="entry name" value="G3P_DH_FAD-dep"/>
</dbReference>
<evidence type="ECO:0000256" key="2">
    <source>
        <dbReference type="ARBA" id="ARBA00007330"/>
    </source>
</evidence>
<keyword evidence="3" id="KW-0285">Flavoprotein</keyword>
<keyword evidence="4" id="KW-0274">FAD</keyword>
<keyword evidence="9" id="KW-1185">Reference proteome</keyword>
<feature type="domain" description="FAD dependent oxidoreductase" evidence="6">
    <location>
        <begin position="16"/>
        <end position="371"/>
    </location>
</feature>
<evidence type="ECO:0000313" key="8">
    <source>
        <dbReference type="EMBL" id="PKR57796.1"/>
    </source>
</evidence>
<reference evidence="8 9" key="1">
    <citation type="submission" date="2017-09" db="EMBL/GenBank/DDBJ databases">
        <title>Biodiversity and function of Thalassospira species in the particle-attached aromatic-hydrocarbon-degrading consortia from the surface seawater of the China South Sea.</title>
        <authorList>
            <person name="Dong C."/>
            <person name="Lai Q."/>
            <person name="Shao Z."/>
        </authorList>
    </citation>
    <scope>NUCLEOTIDE SEQUENCE [LARGE SCALE GENOMIC DNA]</scope>
    <source>
        <strain evidence="8 9">139Z-12</strain>
    </source>
</reference>
<evidence type="ECO:0000256" key="1">
    <source>
        <dbReference type="ARBA" id="ARBA00001974"/>
    </source>
</evidence>
<dbReference type="SUPFAM" id="SSF51905">
    <property type="entry name" value="FAD/NAD(P)-binding domain"/>
    <property type="match status" value="1"/>
</dbReference>
<dbReference type="Pfam" id="PF01266">
    <property type="entry name" value="DAO"/>
    <property type="match status" value="1"/>
</dbReference>
<protein>
    <submittedName>
        <fullName evidence="8">Glycerol-3-phosphate dehydrogenase</fullName>
    </submittedName>
</protein>
<dbReference type="GO" id="GO:0004368">
    <property type="term" value="F:glycerol-3-phosphate dehydrogenase (quinone) activity"/>
    <property type="evidence" value="ECO:0007669"/>
    <property type="project" value="InterPro"/>
</dbReference>
<organism evidence="8 9">
    <name type="scientific">Thalassospira lohafexi</name>
    <dbReference type="NCBI Taxonomy" id="744227"/>
    <lineage>
        <taxon>Bacteria</taxon>
        <taxon>Pseudomonadati</taxon>
        <taxon>Pseudomonadota</taxon>
        <taxon>Alphaproteobacteria</taxon>
        <taxon>Rhodospirillales</taxon>
        <taxon>Thalassospiraceae</taxon>
        <taxon>Thalassospira</taxon>
    </lineage>
</organism>
<dbReference type="InterPro" id="IPR036188">
    <property type="entry name" value="FAD/NAD-bd_sf"/>
</dbReference>
<dbReference type="Gene3D" id="3.50.50.60">
    <property type="entry name" value="FAD/NAD(P)-binding domain"/>
    <property type="match status" value="1"/>
</dbReference>
<dbReference type="GO" id="GO:0046168">
    <property type="term" value="P:glycerol-3-phosphate catabolic process"/>
    <property type="evidence" value="ECO:0007669"/>
    <property type="project" value="TreeGrafter"/>
</dbReference>
<feature type="domain" description="Alpha-glycerophosphate oxidase C-terminal" evidence="7">
    <location>
        <begin position="420"/>
        <end position="544"/>
    </location>
</feature>
<dbReference type="PANTHER" id="PTHR11985:SF15">
    <property type="entry name" value="GLYCEROL-3-PHOSPHATE DEHYDROGENASE, MITOCHONDRIAL"/>
    <property type="match status" value="1"/>
</dbReference>
<evidence type="ECO:0000256" key="4">
    <source>
        <dbReference type="ARBA" id="ARBA00022827"/>
    </source>
</evidence>
<comment type="similarity">
    <text evidence="2">Belongs to the FAD-dependent glycerol-3-phosphate dehydrogenase family.</text>
</comment>
<comment type="caution">
    <text evidence="8">The sequence shown here is derived from an EMBL/GenBank/DDBJ whole genome shotgun (WGS) entry which is preliminary data.</text>
</comment>
<dbReference type="PANTHER" id="PTHR11985">
    <property type="entry name" value="GLYCEROL-3-PHOSPHATE DEHYDROGENASE"/>
    <property type="match status" value="1"/>
</dbReference>
<dbReference type="InterPro" id="IPR031656">
    <property type="entry name" value="DAO_C"/>
</dbReference>
<dbReference type="Proteomes" id="UP000233332">
    <property type="component" value="Unassembled WGS sequence"/>
</dbReference>
<evidence type="ECO:0000256" key="5">
    <source>
        <dbReference type="ARBA" id="ARBA00023002"/>
    </source>
</evidence>
<name>A0A2N3L4Z1_9PROT</name>
<proteinExistence type="inferred from homology"/>
<dbReference type="EMBL" id="NXGX01000005">
    <property type="protein sequence ID" value="PKR57796.1"/>
    <property type="molecule type" value="Genomic_DNA"/>
</dbReference>
<gene>
    <name evidence="8" type="ORF">COO92_13565</name>
</gene>
<dbReference type="RefSeq" id="WP_101302928.1">
    <property type="nucleotide sequence ID" value="NZ_NXGX01000005.1"/>
</dbReference>
<dbReference type="AlphaFoldDB" id="A0A2N3L4Z1"/>
<evidence type="ECO:0000313" key="9">
    <source>
        <dbReference type="Proteomes" id="UP000233332"/>
    </source>
</evidence>
<sequence length="564" mass="62832">MTHSSQVTAIPKRTTVVVIGGGINGISVFRDLALQGVDVVLLEQGDFCSGASAALSRMVHGGLRYLENGEFRLVRQSLQERDFLLRNAPHYVFPLPTLVPIFDLFHGSFASLKRFIGLGKGPSRRSAVMIKIGLMLYDWLSRKSRSMPAHKFVSGRKLRAMSPSITPDARFGAIYYDAWVKYPERLGVEMILDTEAACPDARAFSYVGVEKVDGADIHWRDRLTGEVGTITPDLVVNATGAWVDFTNQALAGDQANNTPRFVRGTKGSHLMIRNAQLANALGDQMVYYENADGRICIAFNYLGVSLVGSTDILIDDPELARCEASEKDYMLSALRFVFPDIDVARDDIVHVFTGVRPLPVSDADATGRISRDHSHREQEPDEKRNFPVISLIGGKWTTFRVFGEEITDVVLKRLGRKRRCRTTDLCIGGGRNFPPVGKDQQRWLDTVLGDLTMDRQVFERLVERYGSRAIDVARFCQAEKDAPLNAVPTYSQREIEFLIRNENVRSLSDIVLRRTAIGLEGGISQNLIDEIGDLMATVLGWSNADLDRHKSLLTDEMGKKHSIV</sequence>
<evidence type="ECO:0000259" key="6">
    <source>
        <dbReference type="Pfam" id="PF01266"/>
    </source>
</evidence>
<dbReference type="InterPro" id="IPR006076">
    <property type="entry name" value="FAD-dep_OxRdtase"/>
</dbReference>
<comment type="cofactor">
    <cofactor evidence="1">
        <name>FAD</name>
        <dbReference type="ChEBI" id="CHEBI:57692"/>
    </cofactor>
</comment>
<dbReference type="Pfam" id="PF16901">
    <property type="entry name" value="DAO_C"/>
    <property type="match status" value="1"/>
</dbReference>
<evidence type="ECO:0000256" key="3">
    <source>
        <dbReference type="ARBA" id="ARBA00022630"/>
    </source>
</evidence>
<keyword evidence="5" id="KW-0560">Oxidoreductase</keyword>
<dbReference type="PRINTS" id="PR01001">
    <property type="entry name" value="FADG3PDH"/>
</dbReference>
<evidence type="ECO:0000259" key="7">
    <source>
        <dbReference type="Pfam" id="PF16901"/>
    </source>
</evidence>
<dbReference type="Gene3D" id="3.30.9.10">
    <property type="entry name" value="D-Amino Acid Oxidase, subunit A, domain 2"/>
    <property type="match status" value="1"/>
</dbReference>
<dbReference type="InterPro" id="IPR038299">
    <property type="entry name" value="DAO_C_sf"/>
</dbReference>
<accession>A0A2N3L4Z1</accession>